<sequence>MRTPLTHLGRLLLASIACMLGAAALTYVVDPLQLFRPSRLAAFYSDDTRVQNAGLIRSQSFDTAFMGTSLAIHFRQSDIDRALGVRSLKLAMTGSNSRQQAFVLEQAIDRGARRVIWEMDDFIFVDAAGIETDPYLSVDLYRRTAKGVASYLFSAAMAKESLFALMRSIPPLREPLIHAAPYLPVKFALADVDDIYALPRDFDVARDYNANKTLASFAYITSPVRSRFLGEGYGYEAMVGHFERDAVGLVARHPDVTFEIYFPPYSILQFVAMRDASPGTLKIVTDLTAHIAKALTQLPNVRLHDFRAIKQVTHDLGNYGDVIHHSPIIDAKVLKWLASGEYVVDPKAPLASLNELKAQVGAYRVPPSNLP</sequence>
<accession>A0A844TBP2</accession>
<dbReference type="Proteomes" id="UP000449969">
    <property type="component" value="Unassembled WGS sequence"/>
</dbReference>
<comment type="caution">
    <text evidence="1">The sequence shown here is derived from an EMBL/GenBank/DDBJ whole genome shotgun (WGS) entry which is preliminary data.</text>
</comment>
<evidence type="ECO:0000313" key="2">
    <source>
        <dbReference type="Proteomes" id="UP000449969"/>
    </source>
</evidence>
<reference evidence="1 2" key="1">
    <citation type="submission" date="2019-12" db="EMBL/GenBank/DDBJ databases">
        <title>Draft genome sequences Bradyrhizobium cajani AMBPC1010, Bradyrhizobium pachyrhizi AMBPC1040 and Bradyrhizobium yuanmingense ALSPC3051, three plant growth promoting strains isolated from nodules of Cajanus cajan L. in Dominican Republic.</title>
        <authorList>
            <person name="Flores-Felix J.D."/>
            <person name="Araujo J."/>
            <person name="Diaz-Alcantara C."/>
            <person name="Gonzalez-Andres F."/>
            <person name="Velazquez E."/>
        </authorList>
    </citation>
    <scope>NUCLEOTIDE SEQUENCE [LARGE SCALE GENOMIC DNA]</scope>
    <source>
        <strain evidence="1 2">1010</strain>
    </source>
</reference>
<evidence type="ECO:0000313" key="1">
    <source>
        <dbReference type="EMBL" id="MVT76513.1"/>
    </source>
</evidence>
<dbReference type="OrthoDB" id="996097at2"/>
<dbReference type="RefSeq" id="WP_157333080.1">
    <property type="nucleotide sequence ID" value="NZ_JANADL010000056.1"/>
</dbReference>
<name>A0A844TBP2_9BRAD</name>
<dbReference type="AlphaFoldDB" id="A0A844TBP2"/>
<protein>
    <submittedName>
        <fullName evidence="1">Uncharacterized protein</fullName>
    </submittedName>
</protein>
<organism evidence="1 2">
    <name type="scientific">Bradyrhizobium cajani</name>
    <dbReference type="NCBI Taxonomy" id="1928661"/>
    <lineage>
        <taxon>Bacteria</taxon>
        <taxon>Pseudomonadati</taxon>
        <taxon>Pseudomonadota</taxon>
        <taxon>Alphaproteobacteria</taxon>
        <taxon>Hyphomicrobiales</taxon>
        <taxon>Nitrobacteraceae</taxon>
        <taxon>Bradyrhizobium</taxon>
    </lineage>
</organism>
<keyword evidence="2" id="KW-1185">Reference proteome</keyword>
<gene>
    <name evidence="1" type="ORF">GPL20_26315</name>
</gene>
<dbReference type="EMBL" id="WQNE01000025">
    <property type="protein sequence ID" value="MVT76513.1"/>
    <property type="molecule type" value="Genomic_DNA"/>
</dbReference>
<proteinExistence type="predicted"/>